<dbReference type="GO" id="GO:0042277">
    <property type="term" value="F:peptide binding"/>
    <property type="evidence" value="ECO:0007669"/>
    <property type="project" value="TreeGrafter"/>
</dbReference>
<proteinExistence type="predicted"/>
<name>A0A6G1SD83_9ACAR</name>
<dbReference type="GO" id="GO:0005615">
    <property type="term" value="C:extracellular space"/>
    <property type="evidence" value="ECO:0007669"/>
    <property type="project" value="TreeGrafter"/>
</dbReference>
<dbReference type="EMBL" id="GGYP01003715">
    <property type="protein sequence ID" value="MDE48486.1"/>
    <property type="molecule type" value="Transcribed_RNA"/>
</dbReference>
<feature type="compositionally biased region" description="Basic and acidic residues" evidence="1">
    <location>
        <begin position="466"/>
        <end position="478"/>
    </location>
</feature>
<dbReference type="AlphaFoldDB" id="A0A6G1SD83"/>
<protein>
    <submittedName>
        <fullName evidence="3">Uncharacterized protein</fullName>
    </submittedName>
</protein>
<accession>A0A6G1SD83</accession>
<dbReference type="GO" id="GO:0016020">
    <property type="term" value="C:membrane"/>
    <property type="evidence" value="ECO:0007669"/>
    <property type="project" value="TreeGrafter"/>
</dbReference>
<dbReference type="PANTHER" id="PTHR11533">
    <property type="entry name" value="PROTEASE M1 ZINC METALLOPROTEASE"/>
    <property type="match status" value="1"/>
</dbReference>
<reference evidence="3" key="1">
    <citation type="submission" date="2018-10" db="EMBL/GenBank/DDBJ databases">
        <title>Transcriptome assembly of Aceria tosichella (Wheat curl mite) Type 2.</title>
        <authorList>
            <person name="Scully E.D."/>
            <person name="Geib S.M."/>
            <person name="Palmer N.A."/>
            <person name="Gupta A.K."/>
            <person name="Sarath G."/>
            <person name="Tatineni S."/>
        </authorList>
    </citation>
    <scope>NUCLEOTIDE SEQUENCE</scope>
    <source>
        <strain evidence="3">LincolnNE</strain>
    </source>
</reference>
<evidence type="ECO:0000256" key="2">
    <source>
        <dbReference type="SAM" id="SignalP"/>
    </source>
</evidence>
<dbReference type="GO" id="GO:0008270">
    <property type="term" value="F:zinc ion binding"/>
    <property type="evidence" value="ECO:0007669"/>
    <property type="project" value="TreeGrafter"/>
</dbReference>
<dbReference type="GO" id="GO:0070006">
    <property type="term" value="F:metalloaminopeptidase activity"/>
    <property type="evidence" value="ECO:0007669"/>
    <property type="project" value="TreeGrafter"/>
</dbReference>
<feature type="region of interest" description="Disordered" evidence="1">
    <location>
        <begin position="466"/>
        <end position="493"/>
    </location>
</feature>
<feature type="chain" id="PRO_5036175002" evidence="2">
    <location>
        <begin position="30"/>
        <end position="676"/>
    </location>
</feature>
<dbReference type="GO" id="GO:0043171">
    <property type="term" value="P:peptide catabolic process"/>
    <property type="evidence" value="ECO:0007669"/>
    <property type="project" value="TreeGrafter"/>
</dbReference>
<sequence>MIGKHVIHARVITFWLLIVVSVQITLVTSESDVNNKLRIERGEVQSLQAILANIDEYNVNLFLPDGDFNSIQGSVDIELRLAGCRNLEIPPSYPCDETDWSERIILFMPGNDGLDIKDVSLVVADSWKNLCNGLHKTIGIKQVLIDAHKSMIMISFEQEFPAHSLAKLSIVFSLRKYDYIQMNTEQVVQLNQEPSKILLNSQHRQTRLQMDQVSQLFPRFETTDEPLRAMSRVEFKIRYPENGSTMLVSNVPWDGKRFMLDRFTEDMYSPLFLFAGLQPPIPFGQLVFALIPAPQSKRIGQSSGSSLAQCHPIIERQVGLEEMKKPAEEFLKDIRKWMKKFAPDRKFDKINQANLKFLSIKGPSIEQQQPATTSKKWFACSKSSKPSSVEMELTIALMIAREFFSNLVPKEGPSESWIIDGLSTYYAIEWVRYLKPKLNVDEYVRSHLIPRALEYEAAGGDHYDEMMLSHPKNAHESSGDSLEEEQEERRPETDLLRRIKCAAIIDMLKRTFSTDKKNFDGFIGSFMMRNSIRTSSLIVALKTMSSDHDGILSAIRTWTEHKGYPYIGVSLDKQAGSIRLDQVPISWLNQDYEDERLKEDLVWPIPIRIKFTDGEKKVVVTRPVSSMEGFNGQRSSFTLKLPEWFEYNNRKHRVTLDLNDQEGLSYFQVGYSSDLI</sequence>
<evidence type="ECO:0000256" key="1">
    <source>
        <dbReference type="SAM" id="MobiDB-lite"/>
    </source>
</evidence>
<dbReference type="EMBL" id="GGYP01007532">
    <property type="protein sequence ID" value="MDE52303.1"/>
    <property type="molecule type" value="Transcribed_RNA"/>
</dbReference>
<evidence type="ECO:0000313" key="4">
    <source>
        <dbReference type="EMBL" id="MDE52303.1"/>
    </source>
</evidence>
<gene>
    <name evidence="3" type="ORF">g.11258</name>
    <name evidence="4" type="ORF">g.11259</name>
</gene>
<keyword evidence="2" id="KW-0732">Signal</keyword>
<organism evidence="3">
    <name type="scientific">Aceria tosichella</name>
    <name type="common">wheat curl mite</name>
    <dbReference type="NCBI Taxonomy" id="561515"/>
    <lineage>
        <taxon>Eukaryota</taxon>
        <taxon>Metazoa</taxon>
        <taxon>Ecdysozoa</taxon>
        <taxon>Arthropoda</taxon>
        <taxon>Chelicerata</taxon>
        <taxon>Arachnida</taxon>
        <taxon>Acari</taxon>
        <taxon>Acariformes</taxon>
        <taxon>Trombidiformes</taxon>
        <taxon>Prostigmata</taxon>
        <taxon>Eupodina</taxon>
        <taxon>Eriophyoidea</taxon>
        <taxon>Eriophyidae</taxon>
        <taxon>Eriophyinae</taxon>
        <taxon>Aceriini</taxon>
        <taxon>Aceria</taxon>
    </lineage>
</organism>
<dbReference type="GO" id="GO:0005737">
    <property type="term" value="C:cytoplasm"/>
    <property type="evidence" value="ECO:0007669"/>
    <property type="project" value="TreeGrafter"/>
</dbReference>
<dbReference type="InterPro" id="IPR027268">
    <property type="entry name" value="Peptidase_M4/M1_CTD_sf"/>
</dbReference>
<dbReference type="GO" id="GO:0006508">
    <property type="term" value="P:proteolysis"/>
    <property type="evidence" value="ECO:0007669"/>
    <property type="project" value="TreeGrafter"/>
</dbReference>
<feature type="signal peptide" evidence="2">
    <location>
        <begin position="1"/>
        <end position="29"/>
    </location>
</feature>
<dbReference type="SUPFAM" id="SSF55486">
    <property type="entry name" value="Metalloproteases ('zincins'), catalytic domain"/>
    <property type="match status" value="1"/>
</dbReference>
<dbReference type="PANTHER" id="PTHR11533:SF299">
    <property type="entry name" value="AMINOPEPTIDASE"/>
    <property type="match status" value="1"/>
</dbReference>
<evidence type="ECO:0000313" key="3">
    <source>
        <dbReference type="EMBL" id="MDE48486.1"/>
    </source>
</evidence>
<dbReference type="Gene3D" id="1.10.390.10">
    <property type="entry name" value="Neutral Protease Domain 2"/>
    <property type="match status" value="1"/>
</dbReference>
<dbReference type="InterPro" id="IPR050344">
    <property type="entry name" value="Peptidase_M1_aminopeptidases"/>
</dbReference>